<keyword evidence="7 9" id="KW-0539">Nucleus</keyword>
<comment type="subunit">
    <text evidence="9">The nucleosome is a histone octamer containing two molecules each of H2A, H2B, H3 and H4 assembled in one H3-H4 heterotetramer and two H2A-H2B heterodimers. The octamer wraps approximately 147 bp of DNA.</text>
</comment>
<dbReference type="SUPFAM" id="SSF47113">
    <property type="entry name" value="Histone-fold"/>
    <property type="match status" value="1"/>
</dbReference>
<dbReference type="InterPro" id="IPR032454">
    <property type="entry name" value="Histone_H2A_C"/>
</dbReference>
<reference evidence="14" key="1">
    <citation type="submission" date="2025-08" db="UniProtKB">
        <authorList>
            <consortium name="RefSeq"/>
        </authorList>
    </citation>
    <scope>IDENTIFICATION</scope>
</reference>
<keyword evidence="6 9" id="KW-0238">DNA-binding</keyword>
<dbReference type="GO" id="GO:0030527">
    <property type="term" value="F:structural constituent of chromatin"/>
    <property type="evidence" value="ECO:0007669"/>
    <property type="project" value="InterPro"/>
</dbReference>
<organism evidence="13 14">
    <name type="scientific">Drosophila suzukii</name>
    <name type="common">Spotted-wing drosophila fruit fly</name>
    <dbReference type="NCBI Taxonomy" id="28584"/>
    <lineage>
        <taxon>Eukaryota</taxon>
        <taxon>Metazoa</taxon>
        <taxon>Ecdysozoa</taxon>
        <taxon>Arthropoda</taxon>
        <taxon>Hexapoda</taxon>
        <taxon>Insecta</taxon>
        <taxon>Pterygota</taxon>
        <taxon>Neoptera</taxon>
        <taxon>Endopterygota</taxon>
        <taxon>Diptera</taxon>
        <taxon>Brachycera</taxon>
        <taxon>Muscomorpha</taxon>
        <taxon>Ephydroidea</taxon>
        <taxon>Drosophilidae</taxon>
        <taxon>Drosophila</taxon>
        <taxon>Sophophora</taxon>
    </lineage>
</organism>
<gene>
    <name evidence="14" type="primary">LOC108006860</name>
</gene>
<feature type="domain" description="Histone H2A C-terminal" evidence="12">
    <location>
        <begin position="97"/>
        <end position="128"/>
    </location>
</feature>
<evidence type="ECO:0000256" key="1">
    <source>
        <dbReference type="ARBA" id="ARBA00004123"/>
    </source>
</evidence>
<sequence length="142" mass="15597">MAREKGESAAPRANRKTKVTQSKRAGLQFPVGRIHRYLKKRNTTRIRIGATASVITAAVLEYLNAEILELAGDVAENCKVKCITPRHLQLAIRRDMELDTLVRGTIAGGGVVPYIHKALSGNKDEKVKDPQGTGENTQSQTY</sequence>
<feature type="region of interest" description="Disordered" evidence="10">
    <location>
        <begin position="122"/>
        <end position="142"/>
    </location>
</feature>
<dbReference type="Gene3D" id="1.10.20.10">
    <property type="entry name" value="Histone, subunit A"/>
    <property type="match status" value="1"/>
</dbReference>
<dbReference type="GO" id="GO:0000786">
    <property type="term" value="C:nucleosome"/>
    <property type="evidence" value="ECO:0007669"/>
    <property type="project" value="UniProtKB-KW"/>
</dbReference>
<evidence type="ECO:0000259" key="12">
    <source>
        <dbReference type="Pfam" id="PF16211"/>
    </source>
</evidence>
<evidence type="ECO:0000256" key="3">
    <source>
        <dbReference type="ARBA" id="ARBA00010691"/>
    </source>
</evidence>
<evidence type="ECO:0000313" key="13">
    <source>
        <dbReference type="Proteomes" id="UP001652628"/>
    </source>
</evidence>
<proteinExistence type="inferred from homology"/>
<evidence type="ECO:0000256" key="4">
    <source>
        <dbReference type="ARBA" id="ARBA00022454"/>
    </source>
</evidence>
<dbReference type="RefSeq" id="XP_036672341.3">
    <property type="nucleotide sequence ID" value="XM_036816446.3"/>
</dbReference>
<name>A0AB40A666_DROSZ</name>
<dbReference type="CDD" id="cd00074">
    <property type="entry name" value="HFD_H2A"/>
    <property type="match status" value="1"/>
</dbReference>
<evidence type="ECO:0000256" key="8">
    <source>
        <dbReference type="ARBA" id="ARBA00023269"/>
    </source>
</evidence>
<dbReference type="InterPro" id="IPR009072">
    <property type="entry name" value="Histone-fold"/>
</dbReference>
<evidence type="ECO:0000256" key="6">
    <source>
        <dbReference type="ARBA" id="ARBA00023125"/>
    </source>
</evidence>
<dbReference type="GO" id="GO:0046982">
    <property type="term" value="F:protein heterodimerization activity"/>
    <property type="evidence" value="ECO:0007669"/>
    <property type="project" value="InterPro"/>
</dbReference>
<protein>
    <recommendedName>
        <fullName evidence="9">Histone H2A</fullName>
    </recommendedName>
</protein>
<dbReference type="PROSITE" id="PS00046">
    <property type="entry name" value="HISTONE_H2A"/>
    <property type="match status" value="1"/>
</dbReference>
<keyword evidence="8 9" id="KW-0544">Nucleosome core</keyword>
<evidence type="ECO:0000259" key="11">
    <source>
        <dbReference type="Pfam" id="PF00125"/>
    </source>
</evidence>
<dbReference type="InterPro" id="IPR002119">
    <property type="entry name" value="Histone_H2A"/>
</dbReference>
<comment type="subcellular location">
    <subcellularLocation>
        <location evidence="2">Chromosome</location>
    </subcellularLocation>
    <subcellularLocation>
        <location evidence="1 9">Nucleus</location>
    </subcellularLocation>
</comment>
<evidence type="ECO:0000256" key="9">
    <source>
        <dbReference type="RuleBase" id="RU003767"/>
    </source>
</evidence>
<dbReference type="SMART" id="SM00414">
    <property type="entry name" value="H2A"/>
    <property type="match status" value="1"/>
</dbReference>
<dbReference type="InterPro" id="IPR007125">
    <property type="entry name" value="H2A/H2B/H3"/>
</dbReference>
<dbReference type="InterPro" id="IPR032458">
    <property type="entry name" value="Histone_H2A_CS"/>
</dbReference>
<accession>A0AB40A666</accession>
<feature type="compositionally biased region" description="Polar residues" evidence="10">
    <location>
        <begin position="133"/>
        <end position="142"/>
    </location>
</feature>
<comment type="similarity">
    <text evidence="3 9">Belongs to the histone H2A family.</text>
</comment>
<dbReference type="PANTHER" id="PTHR23430">
    <property type="entry name" value="HISTONE H2A"/>
    <property type="match status" value="1"/>
</dbReference>
<dbReference type="GO" id="GO:0003677">
    <property type="term" value="F:DNA binding"/>
    <property type="evidence" value="ECO:0007669"/>
    <property type="project" value="UniProtKB-KW"/>
</dbReference>
<dbReference type="Proteomes" id="UP001652628">
    <property type="component" value="Chromosome 3"/>
</dbReference>
<dbReference type="GO" id="GO:0005634">
    <property type="term" value="C:nucleus"/>
    <property type="evidence" value="ECO:0007669"/>
    <property type="project" value="UniProtKB-SubCell"/>
</dbReference>
<evidence type="ECO:0000256" key="10">
    <source>
        <dbReference type="SAM" id="MobiDB-lite"/>
    </source>
</evidence>
<feature type="region of interest" description="Disordered" evidence="10">
    <location>
        <begin position="1"/>
        <end position="23"/>
    </location>
</feature>
<evidence type="ECO:0000256" key="5">
    <source>
        <dbReference type="ARBA" id="ARBA00022499"/>
    </source>
</evidence>
<evidence type="ECO:0000313" key="14">
    <source>
        <dbReference type="RefSeq" id="XP_036672341.3"/>
    </source>
</evidence>
<keyword evidence="4 9" id="KW-0158">Chromosome</keyword>
<dbReference type="PRINTS" id="PR00620">
    <property type="entry name" value="HISTONEH2A"/>
</dbReference>
<keyword evidence="5" id="KW-1017">Isopeptide bond</keyword>
<keyword evidence="13" id="KW-1185">Reference proteome</keyword>
<dbReference type="AlphaFoldDB" id="A0AB40A666"/>
<evidence type="ECO:0000256" key="7">
    <source>
        <dbReference type="ARBA" id="ARBA00023242"/>
    </source>
</evidence>
<evidence type="ECO:0000256" key="2">
    <source>
        <dbReference type="ARBA" id="ARBA00004286"/>
    </source>
</evidence>
<dbReference type="Pfam" id="PF16211">
    <property type="entry name" value="Histone_H2A_C"/>
    <property type="match status" value="1"/>
</dbReference>
<dbReference type="Pfam" id="PF00125">
    <property type="entry name" value="Histone"/>
    <property type="match status" value="1"/>
</dbReference>
<dbReference type="GeneID" id="108006860"/>
<feature type="domain" description="Core Histone H2A/H2B/H3" evidence="11">
    <location>
        <begin position="13"/>
        <end position="93"/>
    </location>
</feature>